<dbReference type="OrthoDB" id="5242776at2"/>
<feature type="transmembrane region" description="Helical" evidence="6">
    <location>
        <begin position="70"/>
        <end position="89"/>
    </location>
</feature>
<evidence type="ECO:0000256" key="1">
    <source>
        <dbReference type="ARBA" id="ARBA00004141"/>
    </source>
</evidence>
<organism evidence="8 9">
    <name type="scientific">Propionicimonas paludicola</name>
    <dbReference type="NCBI Taxonomy" id="185243"/>
    <lineage>
        <taxon>Bacteria</taxon>
        <taxon>Bacillati</taxon>
        <taxon>Actinomycetota</taxon>
        <taxon>Actinomycetes</taxon>
        <taxon>Propionibacteriales</taxon>
        <taxon>Nocardioidaceae</taxon>
        <taxon>Propionicimonas</taxon>
    </lineage>
</organism>
<evidence type="ECO:0000256" key="4">
    <source>
        <dbReference type="ARBA" id="ARBA00023136"/>
    </source>
</evidence>
<feature type="transmembrane region" description="Helical" evidence="6">
    <location>
        <begin position="125"/>
        <end position="143"/>
    </location>
</feature>
<dbReference type="Gene3D" id="1.20.1540.10">
    <property type="entry name" value="Rhomboid-like"/>
    <property type="match status" value="1"/>
</dbReference>
<keyword evidence="2 6" id="KW-0812">Transmembrane</keyword>
<evidence type="ECO:0000259" key="7">
    <source>
        <dbReference type="Pfam" id="PF01694"/>
    </source>
</evidence>
<dbReference type="Pfam" id="PF01694">
    <property type="entry name" value="Rhomboid"/>
    <property type="match status" value="1"/>
</dbReference>
<protein>
    <recommendedName>
        <fullName evidence="7">Peptidase S54 rhomboid domain-containing protein</fullName>
    </recommendedName>
</protein>
<dbReference type="AlphaFoldDB" id="A0A2A9CMC4"/>
<dbReference type="Proteomes" id="UP000226079">
    <property type="component" value="Unassembled WGS sequence"/>
</dbReference>
<evidence type="ECO:0000313" key="8">
    <source>
        <dbReference type="EMBL" id="PFG15607.1"/>
    </source>
</evidence>
<name>A0A2A9CMC4_9ACTN</name>
<dbReference type="GO" id="GO:0016020">
    <property type="term" value="C:membrane"/>
    <property type="evidence" value="ECO:0007669"/>
    <property type="project" value="UniProtKB-SubCell"/>
</dbReference>
<evidence type="ECO:0000256" key="3">
    <source>
        <dbReference type="ARBA" id="ARBA00022989"/>
    </source>
</evidence>
<evidence type="ECO:0000256" key="2">
    <source>
        <dbReference type="ARBA" id="ARBA00022692"/>
    </source>
</evidence>
<keyword evidence="3 6" id="KW-1133">Transmembrane helix</keyword>
<accession>A0A2A9CMC4</accession>
<dbReference type="RefSeq" id="WP_098459224.1">
    <property type="nucleotide sequence ID" value="NZ_PDJC01000001.1"/>
</dbReference>
<dbReference type="EMBL" id="PDJC01000001">
    <property type="protein sequence ID" value="PFG15607.1"/>
    <property type="molecule type" value="Genomic_DNA"/>
</dbReference>
<evidence type="ECO:0000313" key="9">
    <source>
        <dbReference type="Proteomes" id="UP000226079"/>
    </source>
</evidence>
<dbReference type="GO" id="GO:0004252">
    <property type="term" value="F:serine-type endopeptidase activity"/>
    <property type="evidence" value="ECO:0007669"/>
    <property type="project" value="InterPro"/>
</dbReference>
<feature type="transmembrane region" description="Helical" evidence="6">
    <location>
        <begin position="181"/>
        <end position="206"/>
    </location>
</feature>
<reference evidence="8 9" key="1">
    <citation type="submission" date="2017-10" db="EMBL/GenBank/DDBJ databases">
        <title>Sequencing the genomes of 1000 actinobacteria strains.</title>
        <authorList>
            <person name="Klenk H.-P."/>
        </authorList>
    </citation>
    <scope>NUCLEOTIDE SEQUENCE [LARGE SCALE GENOMIC DNA]</scope>
    <source>
        <strain evidence="8 9">DSM 15597</strain>
    </source>
</reference>
<feature type="compositionally biased region" description="Basic and acidic residues" evidence="5">
    <location>
        <begin position="221"/>
        <end position="234"/>
    </location>
</feature>
<feature type="domain" description="Peptidase S54 rhomboid" evidence="7">
    <location>
        <begin position="60"/>
        <end position="171"/>
    </location>
</feature>
<proteinExistence type="predicted"/>
<keyword evidence="4 6" id="KW-0472">Membrane</keyword>
<feature type="region of interest" description="Disordered" evidence="5">
    <location>
        <begin position="211"/>
        <end position="234"/>
    </location>
</feature>
<dbReference type="InterPro" id="IPR022764">
    <property type="entry name" value="Peptidase_S54_rhomboid_dom"/>
</dbReference>
<comment type="caution">
    <text evidence="8">The sequence shown here is derived from an EMBL/GenBank/DDBJ whole genome shotgun (WGS) entry which is preliminary data.</text>
</comment>
<comment type="subcellular location">
    <subcellularLocation>
        <location evidence="1">Membrane</location>
        <topology evidence="1">Multi-pass membrane protein</topology>
    </subcellularLocation>
</comment>
<feature type="transmembrane region" description="Helical" evidence="6">
    <location>
        <begin position="101"/>
        <end position="119"/>
    </location>
</feature>
<dbReference type="SUPFAM" id="SSF144091">
    <property type="entry name" value="Rhomboid-like"/>
    <property type="match status" value="1"/>
</dbReference>
<feature type="transmembrane region" description="Helical" evidence="6">
    <location>
        <begin position="26"/>
        <end position="50"/>
    </location>
</feature>
<sequence length="270" mass="30245">MSSFFPARGSADPWFRLGRLEVGTTVAVAATVVMSWIAWVVLGGGLGAALGYYPAVLGSGQIWRLFTWPWANSLGLWPVLNLFFFWYFGSELEAQIGRVKMAWLLVGVWASLTVAVSVVGLAFDGGLFGIGMIQFMVLLVWIAEYPTRRFFFAIPAWVFGLVLVALQIFESLGYRDFAPLFSLPLSLVLVALVARRVGLLTDYAWIPGAPGRPRTRPAARRRPDREQQRRTSDRARLDELLDRINETGLHGLSDAEKRELKKLSERLRAR</sequence>
<evidence type="ECO:0000256" key="6">
    <source>
        <dbReference type="SAM" id="Phobius"/>
    </source>
</evidence>
<evidence type="ECO:0000256" key="5">
    <source>
        <dbReference type="SAM" id="MobiDB-lite"/>
    </source>
</evidence>
<feature type="transmembrane region" description="Helical" evidence="6">
    <location>
        <begin position="150"/>
        <end position="169"/>
    </location>
</feature>
<gene>
    <name evidence="8" type="ORF">ATK74_0127</name>
</gene>
<keyword evidence="9" id="KW-1185">Reference proteome</keyword>
<dbReference type="InterPro" id="IPR035952">
    <property type="entry name" value="Rhomboid-like_sf"/>
</dbReference>